<evidence type="ECO:0000256" key="1">
    <source>
        <dbReference type="SAM" id="MobiDB-lite"/>
    </source>
</evidence>
<dbReference type="EMBL" id="CP001614">
    <property type="protein sequence ID" value="ACR13031.1"/>
    <property type="molecule type" value="Genomic_DNA"/>
</dbReference>
<name>C5BSY1_TERTT</name>
<dbReference type="PANTHER" id="PTHR38690:SF1">
    <property type="entry name" value="PROTEASE"/>
    <property type="match status" value="1"/>
</dbReference>
<feature type="compositionally biased region" description="Basic and acidic residues" evidence="1">
    <location>
        <begin position="1417"/>
        <end position="1432"/>
    </location>
</feature>
<protein>
    <recommendedName>
        <fullName evidence="2">YhdP central domain-containing protein</fullName>
    </recommendedName>
</protein>
<dbReference type="PANTHER" id="PTHR38690">
    <property type="entry name" value="PROTEASE-RELATED"/>
    <property type="match status" value="1"/>
</dbReference>
<gene>
    <name evidence="3" type="ordered locus">TERTU_3829</name>
</gene>
<keyword evidence="4" id="KW-1185">Reference proteome</keyword>
<dbReference type="Pfam" id="PF13116">
    <property type="entry name" value="YhdP"/>
    <property type="match status" value="1"/>
</dbReference>
<evidence type="ECO:0000259" key="2">
    <source>
        <dbReference type="Pfam" id="PF13116"/>
    </source>
</evidence>
<dbReference type="STRING" id="377629.TERTU_3829"/>
<dbReference type="HOGENOM" id="CLU_003522_1_0_6"/>
<dbReference type="KEGG" id="ttu:TERTU_3829"/>
<feature type="compositionally biased region" description="Polar residues" evidence="1">
    <location>
        <begin position="1484"/>
        <end position="1497"/>
    </location>
</feature>
<dbReference type="InterPro" id="IPR011836">
    <property type="entry name" value="YhdP"/>
</dbReference>
<feature type="region of interest" description="Disordered" evidence="1">
    <location>
        <begin position="1484"/>
        <end position="1600"/>
    </location>
</feature>
<sequence>MRRLVKRFWGTLFTLVIATAVLVQLGREAFPLLNDYRDDISRLIGDQLGVKIHIGELAATWAGLRPKVDLIDVSVDSLDDQPIFRIREASMELSLVESLAKRQVAWRQLAFKDLQTTLVQQDTGPWQIKNLKTTVKSDRKFRIDDPLDIFLVGRRVEIDNAQFALEFRTGHQSSLQIPNIMLENDKDFHRIRASAAVEGRQHFTLISEGIGDPRDPDNFDAKGYVSLNQFPMEQVLAAFAGDWWREQGSHQWAEGHRLDLQLWYQGSSTRGYKLSGNLRADGLPLAVPETVSLPTGTQADITGSWTPKDGWRLMLQHLLIDWPEGQSPPLDVALEAGFNRPIGVRIPEVDLGRWYELLAATGSLTGRVGDILGQLKPQGMLRNLDVRFTDKASGYMLAKANMADVGVGHFRGAPELRHLDGYLEATALSGRVTLRSERGIAMNFVDLYDAPFEFDSARGQVAWQLDLDEKTAYVSSGRIELTQGELASSGYLHLALPLVADPREPQMTLAIGMREGPLSVHKSYVPKVVPSHLYEWLESSIGAGTATDAAFIYHGSVDMHPKYSANLQLSADVHNADLAFDPHWPALESLNGHINLDHYKLNVSVSSAELLGNQVNRAQVKLLAGADGQPMALAIKGAVTSNAAAAMALLQQSPVRSVFGSTFDSWTFGGNVAAEIELQVPLEEDTRGSRQLVNVEFDGAKVDMADIGLAVDSVKGKLQYSSETGLSSAGLDAAMWGRPVRASIESPLVGDTARDTVIHFRGPVDVDDIRQWTQRPELGFVSGVTELDGSLTIPAEGTQPYYLAIDVASKLDGVSLELPAPMSKSAADKAPFNVSLKMFDDYQLYRFDYNKQISLRLRSGLNDSLQLNFGDTELPLQPGYFDVLGQVPTADLFEWDLVRERYFAYMDQLSSGTDDEATLPIRVNMDIGYATAGDVGVENVHVNGLGTETEWSLRVDSEPVAGDVVIKADDSSPVIMALDYLHLPGVDQINQDTAPDDSKPAPVAQEVAADVPVDKTRSSTTETPVLVVQPEAAVERDAPAPEAEALISVAEAPIPGAEAPMSGAEALPKSMMADIDLSTFFPVDFRVDALTVGGEPYGHWEFELRPIDQGVVIRNVHATIRGMDVGEAIVTADDPPDEVERAVPETTDTENTRRALNGKVSAPLRNNSPTVSEGDQRQRLLDTRATEFTWRQTPEGNVSSFRGTLMAKDVGKVLQAWGQEKIIESRTAVIQAEISWPGAPDEVALPIVSGKVDFNLLDGSFVRGATDGDNGLLRLIALFNFDTIARRLRLDFSDLAKEGLGFESVHGDFEFENGRIFIHEPLVVNSTSSKIQVAGVLDMLDETIDAELVATLPVAGDLTVAAALVAGLPAAVGVFLVSQMFEKQVDRASSLNYRINGGWDDPKIKFRKIFDDTAAEKKGREVQDMDRNESRELSTSQSSTSQPPTGQPSSQLSSEAPTEVQTQTAAMATAPIPAGASEQVLSATLQQDSQQALTESSQDQRQDRAQTEPAQPVSTITEPTLAESITAGPSLSESTPVPASVATHETQQALSTLNPVVTPEPKTAATATAQDADRAEPAPEDKLEIKSTDDPTPAAEPTNG</sequence>
<organism evidence="3 4">
    <name type="scientific">Teredinibacter turnerae (strain ATCC 39867 / T7901)</name>
    <dbReference type="NCBI Taxonomy" id="377629"/>
    <lineage>
        <taxon>Bacteria</taxon>
        <taxon>Pseudomonadati</taxon>
        <taxon>Pseudomonadota</taxon>
        <taxon>Gammaproteobacteria</taxon>
        <taxon>Cellvibrionales</taxon>
        <taxon>Cellvibrionaceae</taxon>
        <taxon>Teredinibacter</taxon>
    </lineage>
</organism>
<dbReference type="InterPro" id="IPR025263">
    <property type="entry name" value="YhdP_central"/>
</dbReference>
<dbReference type="eggNOG" id="COG3087">
    <property type="taxonomic scope" value="Bacteria"/>
</dbReference>
<feature type="region of interest" description="Disordered" evidence="1">
    <location>
        <begin position="1417"/>
        <end position="1462"/>
    </location>
</feature>
<feature type="compositionally biased region" description="Polar residues" evidence="1">
    <location>
        <begin position="1527"/>
        <end position="1555"/>
    </location>
</feature>
<feature type="compositionally biased region" description="Low complexity" evidence="1">
    <location>
        <begin position="1434"/>
        <end position="1454"/>
    </location>
</feature>
<proteinExistence type="predicted"/>
<dbReference type="eggNOG" id="COG3164">
    <property type="taxonomic scope" value="Bacteria"/>
</dbReference>
<feature type="domain" description="YhdP central" evidence="2">
    <location>
        <begin position="1"/>
        <end position="1404"/>
    </location>
</feature>
<dbReference type="Proteomes" id="UP000009080">
    <property type="component" value="Chromosome"/>
</dbReference>
<accession>C5BSY1</accession>
<feature type="compositionally biased region" description="Basic and acidic residues" evidence="1">
    <location>
        <begin position="1571"/>
        <end position="1589"/>
    </location>
</feature>
<reference evidence="3 4" key="1">
    <citation type="journal article" date="2009" name="PLoS ONE">
        <title>The complete genome of Teredinibacter turnerae T7901: an intracellular endosymbiont of marine wood-boring bivalves (shipworms).</title>
        <authorList>
            <person name="Yang J.C."/>
            <person name="Madupu R."/>
            <person name="Durkin A.S."/>
            <person name="Ekborg N.A."/>
            <person name="Pedamallu C.S."/>
            <person name="Hostetler J.B."/>
            <person name="Radune D."/>
            <person name="Toms B.S."/>
            <person name="Henrissat B."/>
            <person name="Coutinho P.M."/>
            <person name="Schwarz S."/>
            <person name="Field L."/>
            <person name="Trindade-Silva A.E."/>
            <person name="Soares C.A.G."/>
            <person name="Elshahawi S."/>
            <person name="Hanora A."/>
            <person name="Schmidt E.W."/>
            <person name="Haygood M.G."/>
            <person name="Posfai J."/>
            <person name="Benner J."/>
            <person name="Madinger C."/>
            <person name="Nove J."/>
            <person name="Anton B."/>
            <person name="Chaudhary K."/>
            <person name="Foster J."/>
            <person name="Holman A."/>
            <person name="Kumar S."/>
            <person name="Lessard P.A."/>
            <person name="Luyten Y.A."/>
            <person name="Slatko B."/>
            <person name="Wood N."/>
            <person name="Wu B."/>
            <person name="Teplitski M."/>
            <person name="Mougous J.D."/>
            <person name="Ward N."/>
            <person name="Eisen J.A."/>
            <person name="Badger J.H."/>
            <person name="Distel D.L."/>
        </authorList>
    </citation>
    <scope>NUCLEOTIDE SEQUENCE [LARGE SCALE GENOMIC DNA]</scope>
    <source>
        <strain evidence="4">ATCC 39867 / T7901</strain>
    </source>
</reference>
<dbReference type="RefSeq" id="WP_015819144.1">
    <property type="nucleotide sequence ID" value="NC_012997.1"/>
</dbReference>
<evidence type="ECO:0000313" key="3">
    <source>
        <dbReference type="EMBL" id="ACR13031.1"/>
    </source>
</evidence>
<dbReference type="OrthoDB" id="9762238at2"/>
<feature type="compositionally biased region" description="Polar residues" evidence="1">
    <location>
        <begin position="1508"/>
        <end position="1518"/>
    </location>
</feature>
<evidence type="ECO:0000313" key="4">
    <source>
        <dbReference type="Proteomes" id="UP000009080"/>
    </source>
</evidence>